<dbReference type="EMBL" id="AP019302">
    <property type="protein sequence ID" value="BBH04503.1"/>
    <property type="molecule type" value="Genomic_DNA"/>
</dbReference>
<dbReference type="AlphaFoldDB" id="A0A4Y1RLH4"/>
<dbReference type="GO" id="GO:0015074">
    <property type="term" value="P:DNA integration"/>
    <property type="evidence" value="ECO:0007669"/>
    <property type="project" value="InterPro"/>
</dbReference>
<dbReference type="SUPFAM" id="SSF56672">
    <property type="entry name" value="DNA/RNA polymerases"/>
    <property type="match status" value="1"/>
</dbReference>
<dbReference type="InterPro" id="IPR013103">
    <property type="entry name" value="RVT_2"/>
</dbReference>
<evidence type="ECO:0000259" key="3">
    <source>
        <dbReference type="PROSITE" id="PS50994"/>
    </source>
</evidence>
<evidence type="ECO:0000313" key="4">
    <source>
        <dbReference type="EMBL" id="BBH04503.1"/>
    </source>
</evidence>
<accession>A0A4Y1RLH4</accession>
<dbReference type="Pfam" id="PF07727">
    <property type="entry name" value="RVT_2"/>
    <property type="match status" value="1"/>
</dbReference>
<dbReference type="GO" id="GO:0004190">
    <property type="term" value="F:aspartic-type endopeptidase activity"/>
    <property type="evidence" value="ECO:0007669"/>
    <property type="project" value="UniProtKB-KW"/>
</dbReference>
<feature type="region of interest" description="Disordered" evidence="2">
    <location>
        <begin position="481"/>
        <end position="523"/>
    </location>
</feature>
<evidence type="ECO:0000256" key="2">
    <source>
        <dbReference type="SAM" id="MobiDB-lite"/>
    </source>
</evidence>
<sequence>MTKSLYFFLTKLMVYKPTKFQGPPKSGGGVVPECQICSKCGHTTVNCYFRNSNTSSPVSSSTIECQICGKKGHGALDCYHHSNYVYQGSPPPASLTALAAQASFSPDAVWIADSGASHHMVPHMTTMDSASPCTSFDQVRVGNGEGLRIDHIGSSHIPTTTSSLSLSSVFHIPQLTANLLSVYHLCRDNNCRMIFDQFGFSIQDKVTNRVLFHGKSDHGLYLIPCFIPSSTHVDNKQLKMAFLRQQIHSSLWHRRLGHPTNEVVQLMLREAQLPASVKYFQSDGGGEYMSHQFQDFLSTHGIVNQISCPYTLQQNGLAERKNRHFVETAITFLTEASMPDKFWFHAMAHSAYLINRMPSKVLANKSPYFWLMQKLPDIGYLRLFGTAVYPCLRGTNSHKLQPRTAACVFMGYLMGYKGVLCYNCSTQRFVISRHVIHDESVYPFKHPSTFHSNILSYVSPSLSINLPSTLVLSSETLVSHANHPSSSPSRREFSPAAPSPLVPPDASSSSVQPLADSFPVSSEEHMPPIDHCFTSMHDSTTLDEPSTFRVASFSPAWIKAMEEEISALTMQGTWCLVPRPANTNIVGSKWIYKIKRNSDGTVSRYKARLVAQGFSQEAGFDYDETFSPVVRHTTVRLILSLASINGWSLRQLDVKNAFLHGDLDEEVYMKQPQGFEDSSHPEYVCKLQKSLYGLKQAPRAWNAKFTGYLPSLGFKMSHSDPSLFVKISDSAIVVLLLYVDDIILTGSNSHVIQEDLGPLTFFLGLQISYKSNGDLFISQQKYAKDLLVKAGMESCRSCPTPSKPHTQVLPTDGEPLKEPSIYRSIVGALQYLTFTRPDLAYSVNTVCQFMNNPTEVHFQLVKRILRYIQGTLHYGLTYSSSVPVSLSAYSDADWAGDITTRRSTTGFVVFLGSNPISWQSKKQGSVSRSSTEAEYRALANASAEVAWIRQILADLHVFLSESPLLFCDNMSALALSSNPVFHSRIKHLDVDFHFVRERVQRKDFLVQYIPTDDQVADILTKGLHSP</sequence>
<protein>
    <recommendedName>
        <fullName evidence="3">Integrase catalytic domain-containing protein</fullName>
    </recommendedName>
</protein>
<reference evidence="4" key="1">
    <citation type="journal article" date="2019" name="Science">
        <title>Mutation of a bHLH transcription factor allowed almond domestication.</title>
        <authorList>
            <person name="Sanchez-Perez R."/>
            <person name="Pavan S."/>
            <person name="Mazzeo R."/>
            <person name="Moldovan C."/>
            <person name="Aiese Cigliano R."/>
            <person name="Del Cueto J."/>
            <person name="Ricciardi F."/>
            <person name="Lotti C."/>
            <person name="Ricciardi L."/>
            <person name="Dicenta F."/>
            <person name="Lopez-Marques R.L."/>
            <person name="Lindberg Moller B."/>
        </authorList>
    </citation>
    <scope>NUCLEOTIDE SEQUENCE</scope>
</reference>
<name>A0A4Y1RLH4_PRUDU</name>
<proteinExistence type="predicted"/>
<keyword evidence="1" id="KW-0064">Aspartyl protease</keyword>
<dbReference type="Pfam" id="PF22936">
    <property type="entry name" value="Pol_BBD"/>
    <property type="match status" value="1"/>
</dbReference>
<dbReference type="InterPro" id="IPR012337">
    <property type="entry name" value="RNaseH-like_sf"/>
</dbReference>
<dbReference type="Pfam" id="PF25597">
    <property type="entry name" value="SH3_retrovirus"/>
    <property type="match status" value="1"/>
</dbReference>
<evidence type="ECO:0000256" key="1">
    <source>
        <dbReference type="ARBA" id="ARBA00022750"/>
    </source>
</evidence>
<dbReference type="InterPro" id="IPR043502">
    <property type="entry name" value="DNA/RNA_pol_sf"/>
</dbReference>
<keyword evidence="1" id="KW-0378">Hydrolase</keyword>
<dbReference type="InterPro" id="IPR057670">
    <property type="entry name" value="SH3_retrovirus"/>
</dbReference>
<dbReference type="InterPro" id="IPR001584">
    <property type="entry name" value="Integrase_cat-core"/>
</dbReference>
<keyword evidence="1" id="KW-0645">Protease</keyword>
<dbReference type="GO" id="GO:0003676">
    <property type="term" value="F:nucleic acid binding"/>
    <property type="evidence" value="ECO:0007669"/>
    <property type="project" value="InterPro"/>
</dbReference>
<dbReference type="InterPro" id="IPR036397">
    <property type="entry name" value="RNaseH_sf"/>
</dbReference>
<gene>
    <name evidence="4" type="ORF">Prudu_015659</name>
</gene>
<dbReference type="PANTHER" id="PTHR11439">
    <property type="entry name" value="GAG-POL-RELATED RETROTRANSPOSON"/>
    <property type="match status" value="1"/>
</dbReference>
<feature type="non-terminal residue" evidence="4">
    <location>
        <position position="1026"/>
    </location>
</feature>
<organism evidence="4">
    <name type="scientific">Prunus dulcis</name>
    <name type="common">Almond</name>
    <name type="synonym">Amygdalus dulcis</name>
    <dbReference type="NCBI Taxonomy" id="3755"/>
    <lineage>
        <taxon>Eukaryota</taxon>
        <taxon>Viridiplantae</taxon>
        <taxon>Streptophyta</taxon>
        <taxon>Embryophyta</taxon>
        <taxon>Tracheophyta</taxon>
        <taxon>Spermatophyta</taxon>
        <taxon>Magnoliopsida</taxon>
        <taxon>eudicotyledons</taxon>
        <taxon>Gunneridae</taxon>
        <taxon>Pentapetalae</taxon>
        <taxon>rosids</taxon>
        <taxon>fabids</taxon>
        <taxon>Rosales</taxon>
        <taxon>Rosaceae</taxon>
        <taxon>Amygdaloideae</taxon>
        <taxon>Amygdaleae</taxon>
        <taxon>Prunus</taxon>
    </lineage>
</organism>
<dbReference type="SUPFAM" id="SSF53098">
    <property type="entry name" value="Ribonuclease H-like"/>
    <property type="match status" value="1"/>
</dbReference>
<dbReference type="Gene3D" id="3.30.420.10">
    <property type="entry name" value="Ribonuclease H-like superfamily/Ribonuclease H"/>
    <property type="match status" value="1"/>
</dbReference>
<dbReference type="CDD" id="cd09272">
    <property type="entry name" value="RNase_HI_RT_Ty1"/>
    <property type="match status" value="1"/>
</dbReference>
<dbReference type="InterPro" id="IPR054722">
    <property type="entry name" value="PolX-like_BBD"/>
</dbReference>
<dbReference type="PROSITE" id="PS50994">
    <property type="entry name" value="INTEGRASE"/>
    <property type="match status" value="1"/>
</dbReference>
<dbReference type="PANTHER" id="PTHR11439:SF524">
    <property type="entry name" value="RNA-DIRECTED DNA POLYMERASE, PROTEIN KINASE RLK-PELLE-DLSV FAMILY"/>
    <property type="match status" value="1"/>
</dbReference>
<feature type="domain" description="Integrase catalytic" evidence="3">
    <location>
        <begin position="278"/>
        <end position="375"/>
    </location>
</feature>